<comment type="caution">
    <text evidence="1">The sequence shown here is derived from an EMBL/GenBank/DDBJ whole genome shotgun (WGS) entry which is preliminary data.</text>
</comment>
<evidence type="ECO:0000313" key="1">
    <source>
        <dbReference type="EMBL" id="KAH9830231.1"/>
    </source>
</evidence>
<organism evidence="1 2">
    <name type="scientific">Teratosphaeria destructans</name>
    <dbReference type="NCBI Taxonomy" id="418781"/>
    <lineage>
        <taxon>Eukaryota</taxon>
        <taxon>Fungi</taxon>
        <taxon>Dikarya</taxon>
        <taxon>Ascomycota</taxon>
        <taxon>Pezizomycotina</taxon>
        <taxon>Dothideomycetes</taxon>
        <taxon>Dothideomycetidae</taxon>
        <taxon>Mycosphaerellales</taxon>
        <taxon>Teratosphaeriaceae</taxon>
        <taxon>Teratosphaeria</taxon>
    </lineage>
</organism>
<reference evidence="1 2" key="2">
    <citation type="journal article" date="2021" name="Curr. Genet.">
        <title>Genetic response to nitrogen starvation in the aggressive Eucalyptus foliar pathogen Teratosphaeria destructans.</title>
        <authorList>
            <person name="Havenga M."/>
            <person name="Wingfield B.D."/>
            <person name="Wingfield M.J."/>
            <person name="Dreyer L.L."/>
            <person name="Roets F."/>
            <person name="Aylward J."/>
        </authorList>
    </citation>
    <scope>NUCLEOTIDE SEQUENCE [LARGE SCALE GENOMIC DNA]</scope>
    <source>
        <strain evidence="1">CMW44962</strain>
    </source>
</reference>
<dbReference type="AlphaFoldDB" id="A0A9W7SUW9"/>
<accession>A0A9W7SUW9</accession>
<reference evidence="1 2" key="1">
    <citation type="journal article" date="2018" name="IMA Fungus">
        <title>IMA Genome-F 10: Nine draft genome sequences of Claviceps purpurea s.lat., including C. arundinis, C. humidiphila, and C. cf. spartinae, pseudomolecules for the pitch canker pathogen Fusarium circinatum, draft genome of Davidsoniella eucalypti, Grosmannia galeiformis, Quambalaria eucalypti, and Teratosphaeria destructans.</title>
        <authorList>
            <person name="Wingfield B.D."/>
            <person name="Liu M."/>
            <person name="Nguyen H.D."/>
            <person name="Lane F.A."/>
            <person name="Morgan S.W."/>
            <person name="De Vos L."/>
            <person name="Wilken P.M."/>
            <person name="Duong T.A."/>
            <person name="Aylward J."/>
            <person name="Coetzee M.P."/>
            <person name="Dadej K."/>
            <person name="De Beer Z.W."/>
            <person name="Findlay W."/>
            <person name="Havenga M."/>
            <person name="Kolarik M."/>
            <person name="Menzies J.G."/>
            <person name="Naidoo K."/>
            <person name="Pochopski O."/>
            <person name="Shoukouhi P."/>
            <person name="Santana Q.C."/>
            <person name="Seifert K.A."/>
            <person name="Soal N."/>
            <person name="Steenkamp E.T."/>
            <person name="Tatham C.T."/>
            <person name="van der Nest M.A."/>
            <person name="Wingfield M.J."/>
        </authorList>
    </citation>
    <scope>NUCLEOTIDE SEQUENCE [LARGE SCALE GENOMIC DNA]</scope>
    <source>
        <strain evidence="1">CMW44962</strain>
    </source>
</reference>
<name>A0A9W7SUW9_9PEZI</name>
<keyword evidence="2" id="KW-1185">Reference proteome</keyword>
<dbReference type="EMBL" id="RIBY02001301">
    <property type="protein sequence ID" value="KAH9830231.1"/>
    <property type="molecule type" value="Genomic_DNA"/>
</dbReference>
<sequence length="102" mass="10902">MAGDGQMPQELEVNVSRMDIDGGVCFGNYDSMIGQKLDQVWGPRPFWRRGLSTGSTDASARPAKGHSCSSGGIKVKMTAGFTSKSRGTAGLMLDTSFFLHGR</sequence>
<evidence type="ECO:0000313" key="2">
    <source>
        <dbReference type="Proteomes" id="UP001138500"/>
    </source>
</evidence>
<dbReference type="Proteomes" id="UP001138500">
    <property type="component" value="Unassembled WGS sequence"/>
</dbReference>
<gene>
    <name evidence="1" type="ORF">Tdes44962_MAKER09082</name>
</gene>
<protein>
    <submittedName>
        <fullName evidence="1">Uncharacterized protein</fullName>
    </submittedName>
</protein>
<proteinExistence type="predicted"/>